<comment type="caution">
    <text evidence="1">The sequence shown here is derived from an EMBL/GenBank/DDBJ whole genome shotgun (WGS) entry which is preliminary data.</text>
</comment>
<protein>
    <submittedName>
        <fullName evidence="1">Uncharacterized protein</fullName>
    </submittedName>
</protein>
<evidence type="ECO:0000313" key="1">
    <source>
        <dbReference type="EMBL" id="KAJ8956312.1"/>
    </source>
</evidence>
<evidence type="ECO:0000313" key="2">
    <source>
        <dbReference type="Proteomes" id="UP001162162"/>
    </source>
</evidence>
<dbReference type="AlphaFoldDB" id="A0AAV8YYN9"/>
<gene>
    <name evidence="1" type="ORF">NQ318_015049</name>
</gene>
<accession>A0AAV8YYN9</accession>
<organism evidence="1 2">
    <name type="scientific">Aromia moschata</name>
    <dbReference type="NCBI Taxonomy" id="1265417"/>
    <lineage>
        <taxon>Eukaryota</taxon>
        <taxon>Metazoa</taxon>
        <taxon>Ecdysozoa</taxon>
        <taxon>Arthropoda</taxon>
        <taxon>Hexapoda</taxon>
        <taxon>Insecta</taxon>
        <taxon>Pterygota</taxon>
        <taxon>Neoptera</taxon>
        <taxon>Endopterygota</taxon>
        <taxon>Coleoptera</taxon>
        <taxon>Polyphaga</taxon>
        <taxon>Cucujiformia</taxon>
        <taxon>Chrysomeloidea</taxon>
        <taxon>Cerambycidae</taxon>
        <taxon>Cerambycinae</taxon>
        <taxon>Callichromatini</taxon>
        <taxon>Aromia</taxon>
    </lineage>
</organism>
<sequence>MLLAQSGDPRRAWEAYAGFVARLIGENVLSCDDFGSQCTGFFRSDRDQATLKNFAAFLTKFVGLYKTNEGDDRKFAFLLDFLSDFCSDL</sequence>
<dbReference type="EMBL" id="JAPWTK010000031">
    <property type="protein sequence ID" value="KAJ8956312.1"/>
    <property type="molecule type" value="Genomic_DNA"/>
</dbReference>
<reference evidence="1" key="1">
    <citation type="journal article" date="2023" name="Insect Mol. Biol.">
        <title>Genome sequencing provides insights into the evolution of gene families encoding plant cell wall-degrading enzymes in longhorned beetles.</title>
        <authorList>
            <person name="Shin N.R."/>
            <person name="Okamura Y."/>
            <person name="Kirsch R."/>
            <person name="Pauchet Y."/>
        </authorList>
    </citation>
    <scope>NUCLEOTIDE SEQUENCE</scope>
    <source>
        <strain evidence="1">AMC_N1</strain>
    </source>
</reference>
<name>A0AAV8YYN9_9CUCU</name>
<dbReference type="Proteomes" id="UP001162162">
    <property type="component" value="Unassembled WGS sequence"/>
</dbReference>
<proteinExistence type="predicted"/>
<keyword evidence="2" id="KW-1185">Reference proteome</keyword>